<name>A0A2V3II85_9FLOR</name>
<dbReference type="Gene3D" id="3.40.50.2000">
    <property type="entry name" value="Glycogen Phosphorylase B"/>
    <property type="match status" value="1"/>
</dbReference>
<feature type="domain" description="Glycosyl transferase family 28 C-terminal" evidence="2">
    <location>
        <begin position="218"/>
        <end position="321"/>
    </location>
</feature>
<evidence type="ECO:0000313" key="4">
    <source>
        <dbReference type="Proteomes" id="UP000247409"/>
    </source>
</evidence>
<keyword evidence="4" id="KW-1185">Reference proteome</keyword>
<dbReference type="PANTHER" id="PTHR43025:SF3">
    <property type="entry name" value="MONOGALACTOSYLDIACYLGLYCEROL SYNTHASE 1, CHLOROPLASTIC"/>
    <property type="match status" value="1"/>
</dbReference>
<protein>
    <submittedName>
        <fullName evidence="3">Processive diacylglycerol beta-glucosyltransferase</fullName>
    </submittedName>
</protein>
<reference evidence="3 4" key="1">
    <citation type="journal article" date="2018" name="Mol. Biol. Evol.">
        <title>Analysis of the draft genome of the red seaweed Gracilariopsis chorda provides insights into genome size evolution in Rhodophyta.</title>
        <authorList>
            <person name="Lee J."/>
            <person name="Yang E.C."/>
            <person name="Graf L."/>
            <person name="Yang J.H."/>
            <person name="Qiu H."/>
            <person name="Zel Zion U."/>
            <person name="Chan C.X."/>
            <person name="Stephens T.G."/>
            <person name="Weber A.P.M."/>
            <person name="Boo G.H."/>
            <person name="Boo S.M."/>
            <person name="Kim K.M."/>
            <person name="Shin Y."/>
            <person name="Jung M."/>
            <person name="Lee S.J."/>
            <person name="Yim H.S."/>
            <person name="Lee J.H."/>
            <person name="Bhattacharya D."/>
            <person name="Yoon H.S."/>
        </authorList>
    </citation>
    <scope>NUCLEOTIDE SEQUENCE [LARGE SCALE GENOMIC DNA]</scope>
    <source>
        <strain evidence="3 4">SKKU-2015</strain>
        <tissue evidence="3">Whole body</tissue>
    </source>
</reference>
<dbReference type="AlphaFoldDB" id="A0A2V3II85"/>
<organism evidence="3 4">
    <name type="scientific">Gracilariopsis chorda</name>
    <dbReference type="NCBI Taxonomy" id="448386"/>
    <lineage>
        <taxon>Eukaryota</taxon>
        <taxon>Rhodophyta</taxon>
        <taxon>Florideophyceae</taxon>
        <taxon>Rhodymeniophycidae</taxon>
        <taxon>Gracilariales</taxon>
        <taxon>Gracilariaceae</taxon>
        <taxon>Gracilariopsis</taxon>
    </lineage>
</organism>
<dbReference type="GO" id="GO:0016758">
    <property type="term" value="F:hexosyltransferase activity"/>
    <property type="evidence" value="ECO:0007669"/>
    <property type="project" value="InterPro"/>
</dbReference>
<dbReference type="STRING" id="448386.A0A2V3II85"/>
<evidence type="ECO:0000259" key="2">
    <source>
        <dbReference type="Pfam" id="PF04101"/>
    </source>
</evidence>
<evidence type="ECO:0000313" key="3">
    <source>
        <dbReference type="EMBL" id="PXF41781.1"/>
    </source>
</evidence>
<dbReference type="Pfam" id="PF04101">
    <property type="entry name" value="Glyco_tran_28_C"/>
    <property type="match status" value="1"/>
</dbReference>
<feature type="compositionally biased region" description="Low complexity" evidence="1">
    <location>
        <begin position="417"/>
        <end position="434"/>
    </location>
</feature>
<dbReference type="OrthoDB" id="5481at2759"/>
<dbReference type="EMBL" id="NBIV01000196">
    <property type="protein sequence ID" value="PXF41781.1"/>
    <property type="molecule type" value="Genomic_DNA"/>
</dbReference>
<dbReference type="InterPro" id="IPR050519">
    <property type="entry name" value="Glycosyltransf_28_UgtP"/>
</dbReference>
<feature type="region of interest" description="Disordered" evidence="1">
    <location>
        <begin position="415"/>
        <end position="459"/>
    </location>
</feature>
<dbReference type="PANTHER" id="PTHR43025">
    <property type="entry name" value="MONOGALACTOSYLDIACYLGLYCEROL SYNTHASE"/>
    <property type="match status" value="1"/>
</dbReference>
<dbReference type="SUPFAM" id="SSF53756">
    <property type="entry name" value="UDP-Glycosyltransferase/glycogen phosphorylase"/>
    <property type="match status" value="2"/>
</dbReference>
<feature type="compositionally biased region" description="Polar residues" evidence="1">
    <location>
        <begin position="443"/>
        <end position="454"/>
    </location>
</feature>
<proteinExistence type="predicted"/>
<comment type="caution">
    <text evidence="3">The sequence shown here is derived from an EMBL/GenBank/DDBJ whole genome shotgun (WGS) entry which is preliminary data.</text>
</comment>
<keyword evidence="3" id="KW-0808">Transferase</keyword>
<evidence type="ECO:0000256" key="1">
    <source>
        <dbReference type="SAM" id="MobiDB-lite"/>
    </source>
</evidence>
<dbReference type="InterPro" id="IPR007235">
    <property type="entry name" value="Glyco_trans_28_C"/>
</dbReference>
<gene>
    <name evidence="3" type="ORF">BWQ96_08502</name>
</gene>
<sequence>MCRPPPEPLVLLLYGSGGGGHKASARAVADALQASPHSSAHTHQLVDAAARAGAASGDWFYNLLLSYNAVSAIELFHNAVQFFYPLAEPTLRANFRAFWQRFPNLRCVVSFVPMLNGVFAHTLPPNVHLFTVLTDFSHTRTHPWIQHPRQHLVTGTHLAFTQAIEHGYQPSHIPSASNRVSNTSGMVVAPRFYTKLSDEDRKRERIALRLHWHRPTVLILFGGAPPTDTVFDLVRRFLSRPAPQSVNVIAICGNNRNLFDRLNRWKKQRPSAPLHITAYTNHIPLFMQISDLLVGKPGPGVVSEAFVSALPTVLITGRSECQVMSQEQAVLRWVRSNCSGIVVHSSQEAATVSLSQIERMKNTIDAMPPNNAVFEVRDLILHNLALIASPNLRCDQQVDCLPDHSAESLLAHDHFQPESPSSLSSEPTTEPDSPIQLPVTRADSLSPTTITALSSRGAHPVASRLLPAKRASFPFAKKDVFVLQQPRVPDHDT</sequence>
<accession>A0A2V3II85</accession>
<dbReference type="Proteomes" id="UP000247409">
    <property type="component" value="Unassembled WGS sequence"/>
</dbReference>